<name>A0A1H5ZX07_9SPHI</name>
<organism evidence="1 2">
    <name type="scientific">Sphingobacterium lactis</name>
    <dbReference type="NCBI Taxonomy" id="797291"/>
    <lineage>
        <taxon>Bacteria</taxon>
        <taxon>Pseudomonadati</taxon>
        <taxon>Bacteroidota</taxon>
        <taxon>Sphingobacteriia</taxon>
        <taxon>Sphingobacteriales</taxon>
        <taxon>Sphingobacteriaceae</taxon>
        <taxon>Sphingobacterium</taxon>
    </lineage>
</organism>
<sequence length="43" mass="5190">MIYRLISYTPSIYSMLNLKQKNIDQLQFDLYIFCVSLDEIIWG</sequence>
<dbReference type="AlphaFoldDB" id="A0A1H5ZX07"/>
<dbReference type="Proteomes" id="UP000236731">
    <property type="component" value="Unassembled WGS sequence"/>
</dbReference>
<accession>A0A1H5ZX07</accession>
<proteinExistence type="predicted"/>
<evidence type="ECO:0000313" key="1">
    <source>
        <dbReference type="EMBL" id="SEG41038.1"/>
    </source>
</evidence>
<evidence type="ECO:0000313" key="2">
    <source>
        <dbReference type="Proteomes" id="UP000236731"/>
    </source>
</evidence>
<protein>
    <submittedName>
        <fullName evidence="1">Uncharacterized protein</fullName>
    </submittedName>
</protein>
<gene>
    <name evidence="1" type="ORF">SAMN05421877_107232</name>
</gene>
<dbReference type="EMBL" id="FNUT01000007">
    <property type="protein sequence ID" value="SEG41038.1"/>
    <property type="molecule type" value="Genomic_DNA"/>
</dbReference>
<reference evidence="2" key="1">
    <citation type="submission" date="2016-10" db="EMBL/GenBank/DDBJ databases">
        <authorList>
            <person name="Varghese N."/>
            <person name="Submissions S."/>
        </authorList>
    </citation>
    <scope>NUCLEOTIDE SEQUENCE [LARGE SCALE GENOMIC DNA]</scope>
    <source>
        <strain evidence="2">DSM 22361</strain>
    </source>
</reference>
<keyword evidence="2" id="KW-1185">Reference proteome</keyword>